<sequence>MWEYLKLIRIYTKPKGQLPDYNSPIVLHSEKTSVEDFCNKLHRSIAKEFKYALVWGSSVKHQPQKVGIDHVLSDEDVVQIVKKIFLLPFR</sequence>
<dbReference type="InterPro" id="IPR012676">
    <property type="entry name" value="TGS-like"/>
</dbReference>
<dbReference type="InterPro" id="IPR012675">
    <property type="entry name" value="Beta-grasp_dom_sf"/>
</dbReference>
<evidence type="ECO:0000256" key="2">
    <source>
        <dbReference type="ARBA" id="ARBA00023134"/>
    </source>
</evidence>
<keyword evidence="1" id="KW-0547">Nucleotide-binding</keyword>
<dbReference type="InterPro" id="IPR004095">
    <property type="entry name" value="TGS"/>
</dbReference>
<evidence type="ECO:0000259" key="3">
    <source>
        <dbReference type="PROSITE" id="PS51880"/>
    </source>
</evidence>
<dbReference type="PROSITE" id="PS51880">
    <property type="entry name" value="TGS"/>
    <property type="match status" value="1"/>
</dbReference>
<name>A0AAW1L6X3_POPJA</name>
<dbReference type="EMBL" id="JASPKY010000159">
    <property type="protein sequence ID" value="KAK9729607.1"/>
    <property type="molecule type" value="Genomic_DNA"/>
</dbReference>
<dbReference type="PANTHER" id="PTHR43127">
    <property type="entry name" value="DEVELOPMENTALLY-REGULATED GTP-BINDING PROTEIN 2"/>
    <property type="match status" value="1"/>
</dbReference>
<evidence type="ECO:0000256" key="1">
    <source>
        <dbReference type="ARBA" id="ARBA00022741"/>
    </source>
</evidence>
<evidence type="ECO:0000313" key="4">
    <source>
        <dbReference type="EMBL" id="KAK9729607.1"/>
    </source>
</evidence>
<proteinExistence type="predicted"/>
<dbReference type="InterPro" id="IPR045001">
    <property type="entry name" value="DRG"/>
</dbReference>
<dbReference type="FunFam" id="3.10.20.30:FF:000003">
    <property type="entry name" value="Developmentally-regulated GTP-binding protein 1"/>
    <property type="match status" value="1"/>
</dbReference>
<dbReference type="Proteomes" id="UP001458880">
    <property type="component" value="Unassembled WGS sequence"/>
</dbReference>
<dbReference type="GO" id="GO:0005525">
    <property type="term" value="F:GTP binding"/>
    <property type="evidence" value="ECO:0007669"/>
    <property type="project" value="UniProtKB-KW"/>
</dbReference>
<gene>
    <name evidence="4" type="ORF">QE152_g15842</name>
</gene>
<dbReference type="Pfam" id="PF02824">
    <property type="entry name" value="TGS"/>
    <property type="match status" value="1"/>
</dbReference>
<feature type="domain" description="TGS" evidence="3">
    <location>
        <begin position="6"/>
        <end position="82"/>
    </location>
</feature>
<dbReference type="SUPFAM" id="SSF81271">
    <property type="entry name" value="TGS-like"/>
    <property type="match status" value="1"/>
</dbReference>
<accession>A0AAW1L6X3</accession>
<protein>
    <submittedName>
        <fullName evidence="4">TGS domain</fullName>
    </submittedName>
</protein>
<dbReference type="Gene3D" id="3.10.20.30">
    <property type="match status" value="1"/>
</dbReference>
<keyword evidence="5" id="KW-1185">Reference proteome</keyword>
<reference evidence="4 5" key="1">
    <citation type="journal article" date="2024" name="BMC Genomics">
        <title>De novo assembly and annotation of Popillia japonica's genome with initial clues to its potential as an invasive pest.</title>
        <authorList>
            <person name="Cucini C."/>
            <person name="Boschi S."/>
            <person name="Funari R."/>
            <person name="Cardaioli E."/>
            <person name="Iannotti N."/>
            <person name="Marturano G."/>
            <person name="Paoli F."/>
            <person name="Bruttini M."/>
            <person name="Carapelli A."/>
            <person name="Frati F."/>
            <person name="Nardi F."/>
        </authorList>
    </citation>
    <scope>NUCLEOTIDE SEQUENCE [LARGE SCALE GENOMIC DNA]</scope>
    <source>
        <strain evidence="4">DMR45628</strain>
    </source>
</reference>
<dbReference type="AlphaFoldDB" id="A0AAW1L6X3"/>
<organism evidence="4 5">
    <name type="scientific">Popillia japonica</name>
    <name type="common">Japanese beetle</name>
    <dbReference type="NCBI Taxonomy" id="7064"/>
    <lineage>
        <taxon>Eukaryota</taxon>
        <taxon>Metazoa</taxon>
        <taxon>Ecdysozoa</taxon>
        <taxon>Arthropoda</taxon>
        <taxon>Hexapoda</taxon>
        <taxon>Insecta</taxon>
        <taxon>Pterygota</taxon>
        <taxon>Neoptera</taxon>
        <taxon>Endopterygota</taxon>
        <taxon>Coleoptera</taxon>
        <taxon>Polyphaga</taxon>
        <taxon>Scarabaeiformia</taxon>
        <taxon>Scarabaeidae</taxon>
        <taxon>Rutelinae</taxon>
        <taxon>Popillia</taxon>
    </lineage>
</organism>
<dbReference type="GO" id="GO:0003924">
    <property type="term" value="F:GTPase activity"/>
    <property type="evidence" value="ECO:0007669"/>
    <property type="project" value="InterPro"/>
</dbReference>
<comment type="caution">
    <text evidence="4">The sequence shown here is derived from an EMBL/GenBank/DDBJ whole genome shotgun (WGS) entry which is preliminary data.</text>
</comment>
<keyword evidence="2" id="KW-0342">GTP-binding</keyword>
<dbReference type="CDD" id="cd17230">
    <property type="entry name" value="TGS_DRG1"/>
    <property type="match status" value="1"/>
</dbReference>
<evidence type="ECO:0000313" key="5">
    <source>
        <dbReference type="Proteomes" id="UP001458880"/>
    </source>
</evidence>